<dbReference type="eggNOG" id="COG0840">
    <property type="taxonomic scope" value="Bacteria"/>
</dbReference>
<dbReference type="PROSITE" id="PS50885">
    <property type="entry name" value="HAMP"/>
    <property type="match status" value="1"/>
</dbReference>
<evidence type="ECO:0000256" key="1">
    <source>
        <dbReference type="ARBA" id="ARBA00023224"/>
    </source>
</evidence>
<feature type="transmembrane region" description="Helical" evidence="5">
    <location>
        <begin position="20"/>
        <end position="41"/>
    </location>
</feature>
<accession>U3A1I1</accession>
<feature type="coiled-coil region" evidence="4">
    <location>
        <begin position="131"/>
        <end position="172"/>
    </location>
</feature>
<dbReference type="KEGG" id="ntd:EGO55_10115"/>
<evidence type="ECO:0000256" key="4">
    <source>
        <dbReference type="SAM" id="Coils"/>
    </source>
</evidence>
<dbReference type="EMBL" id="BASZ01000004">
    <property type="protein sequence ID" value="GAD48623.1"/>
    <property type="molecule type" value="Genomic_DNA"/>
</dbReference>
<evidence type="ECO:0000256" key="3">
    <source>
        <dbReference type="PROSITE-ProRule" id="PRU00284"/>
    </source>
</evidence>
<keyword evidence="5" id="KW-0472">Membrane</keyword>
<comment type="similarity">
    <text evidence="2">Belongs to the methyl-accepting chemotaxis (MCP) protein family.</text>
</comment>
<keyword evidence="4" id="KW-0175">Coiled coil</keyword>
<evidence type="ECO:0000256" key="5">
    <source>
        <dbReference type="SAM" id="Phobius"/>
    </source>
</evidence>
<dbReference type="CDD" id="cd06225">
    <property type="entry name" value="HAMP"/>
    <property type="match status" value="1"/>
</dbReference>
<evidence type="ECO:0000256" key="2">
    <source>
        <dbReference type="ARBA" id="ARBA00029447"/>
    </source>
</evidence>
<keyword evidence="5" id="KW-0812">Transmembrane</keyword>
<feature type="domain" description="Methyl-accepting transducer" evidence="6">
    <location>
        <begin position="202"/>
        <end position="424"/>
    </location>
</feature>
<gene>
    <name evidence="8" type="ORF">NT2_04_00340</name>
</gene>
<organism evidence="8 9">
    <name type="scientific">Caenibius tardaugens NBRC 16725</name>
    <dbReference type="NCBI Taxonomy" id="1219035"/>
    <lineage>
        <taxon>Bacteria</taxon>
        <taxon>Pseudomonadati</taxon>
        <taxon>Pseudomonadota</taxon>
        <taxon>Alphaproteobacteria</taxon>
        <taxon>Sphingomonadales</taxon>
        <taxon>Erythrobacteraceae</taxon>
        <taxon>Caenibius</taxon>
    </lineage>
</organism>
<evidence type="ECO:0000313" key="8">
    <source>
        <dbReference type="EMBL" id="GAD48623.1"/>
    </source>
</evidence>
<dbReference type="PROSITE" id="PS50111">
    <property type="entry name" value="CHEMOTAXIS_TRANSDUC_2"/>
    <property type="match status" value="1"/>
</dbReference>
<evidence type="ECO:0000259" key="6">
    <source>
        <dbReference type="PROSITE" id="PS50111"/>
    </source>
</evidence>
<keyword evidence="9" id="KW-1185">Reference proteome</keyword>
<keyword evidence="5" id="KW-1133">Transmembrane helix</keyword>
<name>U3A1I1_9SPHN</name>
<proteinExistence type="inferred from homology"/>
<dbReference type="SUPFAM" id="SSF158472">
    <property type="entry name" value="HAMP domain-like"/>
    <property type="match status" value="1"/>
</dbReference>
<dbReference type="GO" id="GO:0007165">
    <property type="term" value="P:signal transduction"/>
    <property type="evidence" value="ECO:0007669"/>
    <property type="project" value="UniProtKB-KW"/>
</dbReference>
<evidence type="ECO:0000313" key="9">
    <source>
        <dbReference type="Proteomes" id="UP000016568"/>
    </source>
</evidence>
<sequence length="468" mass="48937">MSDGNRSSGFTGNKVLHRTVIMTALSIILVAGAFLFLLWSYNGVGNVLQGLAGGADHATLTADLSGVKTMLGIATVIMLLELAYAVFAVVAVKKTNLEPLQRISDVTLRLADGELDIDVPYTERTDEVGAIARATVKIKKAANILAQLRLEAEESAAKEMQLQAELVQQREEARTSQLGVLRDIAENFEQSVAEVAIGVADASSQLQMTASSMASAAEQASHQTSEVSQSLGEASSGVTAAAAASDEFAMSIGEISRQASTSAELARKATNAALDADTTISALSESAVHVGKVVEMISTIAQRTNLLALNASIEAARGGEAGRGFAVVASEVKELATQTGKATEEVAAQIRTIQQTTTASVEALRAIVQQIQQLESTSVSIAAAVDQQSVAGQDLARSIDLAARSTEEVSANIAQVRETSLATGTAASQVLSSSTALDRQAVALKHMVDQFRTQADVLLRDTEGRRAI</sequence>
<dbReference type="AlphaFoldDB" id="U3A1I1"/>
<reference evidence="8 9" key="1">
    <citation type="submission" date="2013-09" db="EMBL/GenBank/DDBJ databases">
        <title>Whole genome shotgun sequence of Novosphingobium tardaugens NBRC 16725.</title>
        <authorList>
            <person name="Isaki S."/>
            <person name="Hosoyama A."/>
            <person name="Tsuchikane K."/>
            <person name="Katsumata H."/>
            <person name="Ando Y."/>
            <person name="Yamazaki S."/>
            <person name="Fujita N."/>
        </authorList>
    </citation>
    <scope>NUCLEOTIDE SEQUENCE [LARGE SCALE GENOMIC DNA]</scope>
    <source>
        <strain evidence="8 9">NBRC 16725</strain>
    </source>
</reference>
<dbReference type="InterPro" id="IPR003660">
    <property type="entry name" value="HAMP_dom"/>
</dbReference>
<evidence type="ECO:0000259" key="7">
    <source>
        <dbReference type="PROSITE" id="PS50885"/>
    </source>
</evidence>
<dbReference type="Gene3D" id="1.10.287.950">
    <property type="entry name" value="Methyl-accepting chemotaxis protein"/>
    <property type="match status" value="1"/>
</dbReference>
<dbReference type="PANTHER" id="PTHR32089:SF112">
    <property type="entry name" value="LYSOZYME-LIKE PROTEIN-RELATED"/>
    <property type="match status" value="1"/>
</dbReference>
<comment type="caution">
    <text evidence="8">The sequence shown here is derived from an EMBL/GenBank/DDBJ whole genome shotgun (WGS) entry which is preliminary data.</text>
</comment>
<dbReference type="Pfam" id="PF00672">
    <property type="entry name" value="HAMP"/>
    <property type="match status" value="1"/>
</dbReference>
<dbReference type="Gene3D" id="1.10.8.500">
    <property type="entry name" value="HAMP domain in histidine kinase"/>
    <property type="match status" value="1"/>
</dbReference>
<feature type="domain" description="HAMP" evidence="7">
    <location>
        <begin position="94"/>
        <end position="147"/>
    </location>
</feature>
<dbReference type="Pfam" id="PF00015">
    <property type="entry name" value="MCPsignal"/>
    <property type="match status" value="1"/>
</dbReference>
<dbReference type="Proteomes" id="UP000016568">
    <property type="component" value="Unassembled WGS sequence"/>
</dbReference>
<dbReference type="RefSeq" id="WP_021689530.1">
    <property type="nucleotide sequence ID" value="NZ_BASZ01000004.1"/>
</dbReference>
<keyword evidence="1 3" id="KW-0807">Transducer</keyword>
<dbReference type="PANTHER" id="PTHR32089">
    <property type="entry name" value="METHYL-ACCEPTING CHEMOTAXIS PROTEIN MCPB"/>
    <property type="match status" value="1"/>
</dbReference>
<dbReference type="SUPFAM" id="SSF58104">
    <property type="entry name" value="Methyl-accepting chemotaxis protein (MCP) signaling domain"/>
    <property type="match status" value="1"/>
</dbReference>
<feature type="transmembrane region" description="Helical" evidence="5">
    <location>
        <begin position="70"/>
        <end position="92"/>
    </location>
</feature>
<protein>
    <submittedName>
        <fullName evidence="8">Putative methyl-accepting chemotaxis protein</fullName>
    </submittedName>
</protein>
<dbReference type="GO" id="GO:0016020">
    <property type="term" value="C:membrane"/>
    <property type="evidence" value="ECO:0007669"/>
    <property type="project" value="InterPro"/>
</dbReference>
<dbReference type="InterPro" id="IPR004089">
    <property type="entry name" value="MCPsignal_dom"/>
</dbReference>
<dbReference type="SMART" id="SM00283">
    <property type="entry name" value="MA"/>
    <property type="match status" value="1"/>
</dbReference>
<dbReference type="OrthoDB" id="8482111at2"/>